<dbReference type="InterPro" id="IPR036291">
    <property type="entry name" value="NAD(P)-bd_dom_sf"/>
</dbReference>
<comment type="caution">
    <text evidence="5">The sequence shown here is derived from an EMBL/GenBank/DDBJ whole genome shotgun (WGS) entry which is preliminary data.</text>
</comment>
<reference evidence="5 6" key="1">
    <citation type="submission" date="2020-08" db="EMBL/GenBank/DDBJ databases">
        <title>Cohnella phylogeny.</title>
        <authorList>
            <person name="Dunlap C."/>
        </authorList>
    </citation>
    <scope>NUCLEOTIDE SEQUENCE [LARGE SCALE GENOMIC DNA]</scope>
    <source>
        <strain evidence="5 6">DSM 25239</strain>
    </source>
</reference>
<evidence type="ECO:0000256" key="1">
    <source>
        <dbReference type="ARBA" id="ARBA00007637"/>
    </source>
</evidence>
<dbReference type="InterPro" id="IPR001509">
    <property type="entry name" value="Epimerase_deHydtase"/>
</dbReference>
<dbReference type="EMBL" id="JACJVR010000129">
    <property type="protein sequence ID" value="MBB6695520.1"/>
    <property type="molecule type" value="Genomic_DNA"/>
</dbReference>
<dbReference type="PANTHER" id="PTHR43103">
    <property type="entry name" value="NUCLEOSIDE-DIPHOSPHATE-SUGAR EPIMERASE"/>
    <property type="match status" value="1"/>
</dbReference>
<evidence type="ECO:0000259" key="4">
    <source>
        <dbReference type="Pfam" id="PF01370"/>
    </source>
</evidence>
<protein>
    <submittedName>
        <fullName evidence="5">NAD(P)-dependent oxidoreductase</fullName>
    </submittedName>
</protein>
<dbReference type="AlphaFoldDB" id="A0A841UC79"/>
<dbReference type="GO" id="GO:0016491">
    <property type="term" value="F:oxidoreductase activity"/>
    <property type="evidence" value="ECO:0007669"/>
    <property type="project" value="UniProtKB-KW"/>
</dbReference>
<comment type="similarity">
    <text evidence="1">Belongs to the NAD(P)-dependent epimerase/dehydratase family.</text>
</comment>
<gene>
    <name evidence="5" type="ORF">H7B90_29435</name>
</gene>
<dbReference type="Pfam" id="PF01370">
    <property type="entry name" value="Epimerase"/>
    <property type="match status" value="1"/>
</dbReference>
<evidence type="ECO:0000313" key="6">
    <source>
        <dbReference type="Proteomes" id="UP000553776"/>
    </source>
</evidence>
<evidence type="ECO:0000256" key="2">
    <source>
        <dbReference type="ARBA" id="ARBA00023002"/>
    </source>
</evidence>
<keyword evidence="2" id="KW-0560">Oxidoreductase</keyword>
<organism evidence="5 6">
    <name type="scientific">Cohnella xylanilytica</name>
    <dbReference type="NCBI Taxonomy" id="557555"/>
    <lineage>
        <taxon>Bacteria</taxon>
        <taxon>Bacillati</taxon>
        <taxon>Bacillota</taxon>
        <taxon>Bacilli</taxon>
        <taxon>Bacillales</taxon>
        <taxon>Paenibacillaceae</taxon>
        <taxon>Cohnella</taxon>
    </lineage>
</organism>
<accession>A0A841UC79</accession>
<evidence type="ECO:0000256" key="3">
    <source>
        <dbReference type="ARBA" id="ARBA00023027"/>
    </source>
</evidence>
<keyword evidence="6" id="KW-1185">Reference proteome</keyword>
<dbReference type="PANTHER" id="PTHR43103:SF5">
    <property type="entry name" value="4-EPIMERASE, PUTATIVE (AFU_ORTHOLOGUE AFUA_7G00360)-RELATED"/>
    <property type="match status" value="1"/>
</dbReference>
<dbReference type="SUPFAM" id="SSF51735">
    <property type="entry name" value="NAD(P)-binding Rossmann-fold domains"/>
    <property type="match status" value="1"/>
</dbReference>
<dbReference type="Proteomes" id="UP000553776">
    <property type="component" value="Unassembled WGS sequence"/>
</dbReference>
<keyword evidence="3" id="KW-0520">NAD</keyword>
<name>A0A841UC79_9BACL</name>
<sequence>MRTVAVTGGSGKLGRWVIEELIRRQYRVVSLDHKRSDSLRCPQIQVDMNDLGQVASALRGADAVIHLAAIPAPVGYPHNYIFANNVLGGFNVLEAASLLGIRRVVLGSSTSCYGFAWAEKPLSPVYLPVDEDHPHLAQEGYGLSKTLNELTAEMFHRRTGMQVVSLRFSLIAAPGEYAGLAEAARNPESFRKILWSCVDIRDAAGACVSALTAELNDGAVALNVTGDDVLSEWATERLIAEFYPETKELRAELRGREPLFSNERAKKTLGWSPVHSWRDGDG</sequence>
<proteinExistence type="inferred from homology"/>
<feature type="domain" description="NAD-dependent epimerase/dehydratase" evidence="4">
    <location>
        <begin position="4"/>
        <end position="179"/>
    </location>
</feature>
<dbReference type="RefSeq" id="WP_185139472.1">
    <property type="nucleotide sequence ID" value="NZ_BORM01000015.1"/>
</dbReference>
<dbReference type="Gene3D" id="3.40.50.720">
    <property type="entry name" value="NAD(P)-binding Rossmann-like Domain"/>
    <property type="match status" value="1"/>
</dbReference>
<evidence type="ECO:0000313" key="5">
    <source>
        <dbReference type="EMBL" id="MBB6695520.1"/>
    </source>
</evidence>